<organism evidence="2 3">
    <name type="scientific">Bizionia paragorgiae</name>
    <dbReference type="NCBI Taxonomy" id="283786"/>
    <lineage>
        <taxon>Bacteria</taxon>
        <taxon>Pseudomonadati</taxon>
        <taxon>Bacteroidota</taxon>
        <taxon>Flavobacteriia</taxon>
        <taxon>Flavobacteriales</taxon>
        <taxon>Flavobacteriaceae</taxon>
        <taxon>Bizionia</taxon>
    </lineage>
</organism>
<evidence type="ECO:0008006" key="4">
    <source>
        <dbReference type="Google" id="ProtNLM"/>
    </source>
</evidence>
<evidence type="ECO:0000313" key="2">
    <source>
        <dbReference type="EMBL" id="SEA08363.1"/>
    </source>
</evidence>
<evidence type="ECO:0000313" key="3">
    <source>
        <dbReference type="Proteomes" id="UP000198846"/>
    </source>
</evidence>
<dbReference type="PROSITE" id="PS51257">
    <property type="entry name" value="PROKAR_LIPOPROTEIN"/>
    <property type="match status" value="1"/>
</dbReference>
<dbReference type="STRING" id="283786.SAMN04487990_106109"/>
<dbReference type="Proteomes" id="UP000198846">
    <property type="component" value="Unassembled WGS sequence"/>
</dbReference>
<keyword evidence="3" id="KW-1185">Reference proteome</keyword>
<sequence length="181" mass="21070">MKHFFKLFALSTFFLLALFSCKNEESIQTYFVEHQDKPEFLMIDLSPKMIDISQTELDDEQRKVYNSFKKVNVLGYKADKTDKTTYASELEKAKTVFKNKEYSELMEFSDNGMKFQVNTIGEGEEIDEFILLASSEEVGFAVVRVIGDNMQPEKLVQLMEKMKDVDIDKNQLGKVMDYFNN</sequence>
<feature type="chain" id="PRO_5011558697" description="DUF4252 domain-containing protein" evidence="1">
    <location>
        <begin position="23"/>
        <end position="181"/>
    </location>
</feature>
<reference evidence="2 3" key="1">
    <citation type="submission" date="2016-10" db="EMBL/GenBank/DDBJ databases">
        <authorList>
            <person name="de Groot N.N."/>
        </authorList>
    </citation>
    <scope>NUCLEOTIDE SEQUENCE [LARGE SCALE GENOMIC DNA]</scope>
    <source>
        <strain evidence="2 3">DSM 23842</strain>
    </source>
</reference>
<feature type="signal peptide" evidence="1">
    <location>
        <begin position="1"/>
        <end position="22"/>
    </location>
</feature>
<dbReference type="RefSeq" id="WP_092133244.1">
    <property type="nucleotide sequence ID" value="NZ_FNQK01000006.1"/>
</dbReference>
<dbReference type="OrthoDB" id="1143555at2"/>
<name>A0A1H3YA05_BIZPA</name>
<protein>
    <recommendedName>
        <fullName evidence="4">DUF4252 domain-containing protein</fullName>
    </recommendedName>
</protein>
<gene>
    <name evidence="2" type="ORF">SAMN04487990_106109</name>
</gene>
<dbReference type="Pfam" id="PF14060">
    <property type="entry name" value="DUF4252"/>
    <property type="match status" value="1"/>
</dbReference>
<dbReference type="InterPro" id="IPR025348">
    <property type="entry name" value="DUF4252"/>
</dbReference>
<dbReference type="AlphaFoldDB" id="A0A1H3YA05"/>
<dbReference type="EMBL" id="FNQK01000006">
    <property type="protein sequence ID" value="SEA08363.1"/>
    <property type="molecule type" value="Genomic_DNA"/>
</dbReference>
<keyword evidence="1" id="KW-0732">Signal</keyword>
<accession>A0A1H3YA05</accession>
<proteinExistence type="predicted"/>
<evidence type="ECO:0000256" key="1">
    <source>
        <dbReference type="SAM" id="SignalP"/>
    </source>
</evidence>